<proteinExistence type="predicted"/>
<dbReference type="HOGENOM" id="CLU_2977543_0_0_11"/>
<evidence type="ECO:0000313" key="1">
    <source>
        <dbReference type="EMBL" id="AKG43630.1"/>
    </source>
</evidence>
<evidence type="ECO:0000313" key="2">
    <source>
        <dbReference type="Proteomes" id="UP000034034"/>
    </source>
</evidence>
<reference evidence="1" key="1">
    <citation type="submission" date="2019-08" db="EMBL/GenBank/DDBJ databases">
        <title>Complete genome sequence of a mangrove-derived Streptomyces xiamenensis.</title>
        <authorList>
            <person name="Xu J."/>
        </authorList>
    </citation>
    <scope>NUCLEOTIDE SEQUENCE</scope>
    <source>
        <strain evidence="1">318</strain>
    </source>
</reference>
<dbReference type="PATRIC" id="fig|408015.6.peg.2281"/>
<dbReference type="Proteomes" id="UP000034034">
    <property type="component" value="Chromosome"/>
</dbReference>
<dbReference type="KEGG" id="sxi:SXIM_22460"/>
<dbReference type="AlphaFoldDB" id="A0A0F7FTN6"/>
<name>A0A0F7FTN6_9ACTN</name>
<dbReference type="EMBL" id="CP009922">
    <property type="protein sequence ID" value="AKG43630.1"/>
    <property type="molecule type" value="Genomic_DNA"/>
</dbReference>
<gene>
    <name evidence="1" type="ORF">SXIM_22460</name>
</gene>
<organism evidence="1 2">
    <name type="scientific">Streptomyces xiamenensis</name>
    <dbReference type="NCBI Taxonomy" id="408015"/>
    <lineage>
        <taxon>Bacteria</taxon>
        <taxon>Bacillati</taxon>
        <taxon>Actinomycetota</taxon>
        <taxon>Actinomycetes</taxon>
        <taxon>Kitasatosporales</taxon>
        <taxon>Streptomycetaceae</taxon>
        <taxon>Streptomyces</taxon>
    </lineage>
</organism>
<protein>
    <submittedName>
        <fullName evidence="1">Uncharacterized protein</fullName>
    </submittedName>
</protein>
<keyword evidence="2" id="KW-1185">Reference proteome</keyword>
<sequence length="58" mass="7057">MVAMGTDTSFFDPRHPWRSSTGELDAAYWDAVRLHRTRRRPRAFLRVRRFRRRGPDIR</sequence>
<dbReference type="STRING" id="408015.SXIM_22460"/>
<accession>A0A0F7FTN6</accession>